<dbReference type="AlphaFoldDB" id="A0A9N7TND3"/>
<name>A0A9N7TND3_PLEPL</name>
<keyword evidence="3" id="KW-1185">Reference proteome</keyword>
<evidence type="ECO:0000313" key="3">
    <source>
        <dbReference type="Proteomes" id="UP001153269"/>
    </source>
</evidence>
<comment type="caution">
    <text evidence="2">The sequence shown here is derived from an EMBL/GenBank/DDBJ whole genome shotgun (WGS) entry which is preliminary data.</text>
</comment>
<organism evidence="2 3">
    <name type="scientific">Pleuronectes platessa</name>
    <name type="common">European plaice</name>
    <dbReference type="NCBI Taxonomy" id="8262"/>
    <lineage>
        <taxon>Eukaryota</taxon>
        <taxon>Metazoa</taxon>
        <taxon>Chordata</taxon>
        <taxon>Craniata</taxon>
        <taxon>Vertebrata</taxon>
        <taxon>Euteleostomi</taxon>
        <taxon>Actinopterygii</taxon>
        <taxon>Neopterygii</taxon>
        <taxon>Teleostei</taxon>
        <taxon>Neoteleostei</taxon>
        <taxon>Acanthomorphata</taxon>
        <taxon>Carangaria</taxon>
        <taxon>Pleuronectiformes</taxon>
        <taxon>Pleuronectoidei</taxon>
        <taxon>Pleuronectidae</taxon>
        <taxon>Pleuronectes</taxon>
    </lineage>
</organism>
<protein>
    <submittedName>
        <fullName evidence="2">Uncharacterized protein</fullName>
    </submittedName>
</protein>
<accession>A0A9N7TND3</accession>
<sequence>MKERQSRSKPQMKDRGQQQGGQGPHLSSGVHPSIHHLLLIQGRVTCGQVKSTHPSLPSDVSQLLLKDPELLLMAVVQMQLDLGTGLRLVLPPVTGCQGSCRLDGGQVNPPHRLRLSAPGFITQQMLICSCSRSRSFVEQLKGKGEREVKYR</sequence>
<feature type="region of interest" description="Disordered" evidence="1">
    <location>
        <begin position="1"/>
        <end position="28"/>
    </location>
</feature>
<dbReference type="Proteomes" id="UP001153269">
    <property type="component" value="Unassembled WGS sequence"/>
</dbReference>
<proteinExistence type="predicted"/>
<feature type="compositionally biased region" description="Basic and acidic residues" evidence="1">
    <location>
        <begin position="1"/>
        <end position="16"/>
    </location>
</feature>
<evidence type="ECO:0000256" key="1">
    <source>
        <dbReference type="SAM" id="MobiDB-lite"/>
    </source>
</evidence>
<gene>
    <name evidence="2" type="ORF">PLEPLA_LOCUS3090</name>
</gene>
<evidence type="ECO:0000313" key="2">
    <source>
        <dbReference type="EMBL" id="CAB1415374.1"/>
    </source>
</evidence>
<dbReference type="EMBL" id="CADEAL010000154">
    <property type="protein sequence ID" value="CAB1415374.1"/>
    <property type="molecule type" value="Genomic_DNA"/>
</dbReference>
<reference evidence="2" key="1">
    <citation type="submission" date="2020-03" db="EMBL/GenBank/DDBJ databases">
        <authorList>
            <person name="Weist P."/>
        </authorList>
    </citation>
    <scope>NUCLEOTIDE SEQUENCE</scope>
</reference>